<accession>A0A0C3GTN6</accession>
<protein>
    <submittedName>
        <fullName evidence="3">Uncharacterized protein</fullName>
    </submittedName>
</protein>
<evidence type="ECO:0000256" key="1">
    <source>
        <dbReference type="SAM" id="MobiDB-lite"/>
    </source>
</evidence>
<dbReference type="HOGENOM" id="CLU_419764_0_0_1"/>
<sequence>MAMADPVTFSVGDVGQYTGSAGTTPTMSGSVVEFTAAAQPDGSVEMFLSPDLQNTIKGVMDANCKTLDDNCFQSVRNSLINPNTELVSRQLSVFGAVAVGFAAILFPFFYKDTKLVPVPIVLHPSDMSAASAAATATELVAVPISGARVTITPTPNALMATTGTAVPAITAFPSAGGGHQKGDVVITLPGDLASRITDFLATVSDTCPAGQQFSSGKLRKRQANYGPAICASEALIQNAAPGGMFDELLVLQPQALPWTAADAVRAMNVAVGFAQAQAPDLRLTPARAGLVGVAAFAIAWDVYINNQKLSNSNTIPGNSLQGSTTIPTTTHTSSSSSTGCPTPSCVASCTKIGALAQCDTSCVTPTGTCSAARSTNTGAMTVTTTAIMPWIVVTNYLLAMGTMAPSPVSSALAQATQSCYPKNTTAPVGAINAPTQSNFARTFCTKFNRTFNSTTPAVLWNALSAAYKDQLSPYHYTVSWIPGCTTSVTQQSMSQPLGASDAAVNCVNLLTENFSRCTSNNGAGGTRDVGCLRYNFAQTLDQAQIS</sequence>
<name>A0A0C3GTN6_OIDMZ</name>
<feature type="transmembrane region" description="Helical" evidence="2">
    <location>
        <begin position="91"/>
        <end position="110"/>
    </location>
</feature>
<keyword evidence="4" id="KW-1185">Reference proteome</keyword>
<dbReference type="OrthoDB" id="3533338at2759"/>
<dbReference type="Proteomes" id="UP000054321">
    <property type="component" value="Unassembled WGS sequence"/>
</dbReference>
<reference evidence="3 4" key="1">
    <citation type="submission" date="2014-04" db="EMBL/GenBank/DDBJ databases">
        <authorList>
            <consortium name="DOE Joint Genome Institute"/>
            <person name="Kuo A."/>
            <person name="Martino E."/>
            <person name="Perotto S."/>
            <person name="Kohler A."/>
            <person name="Nagy L.G."/>
            <person name="Floudas D."/>
            <person name="Copeland A."/>
            <person name="Barry K.W."/>
            <person name="Cichocki N."/>
            <person name="Veneault-Fourrey C."/>
            <person name="LaButti K."/>
            <person name="Lindquist E.A."/>
            <person name="Lipzen A."/>
            <person name="Lundell T."/>
            <person name="Morin E."/>
            <person name="Murat C."/>
            <person name="Sun H."/>
            <person name="Tunlid A."/>
            <person name="Henrissat B."/>
            <person name="Grigoriev I.V."/>
            <person name="Hibbett D.S."/>
            <person name="Martin F."/>
            <person name="Nordberg H.P."/>
            <person name="Cantor M.N."/>
            <person name="Hua S.X."/>
        </authorList>
    </citation>
    <scope>NUCLEOTIDE SEQUENCE [LARGE SCALE GENOMIC DNA]</scope>
    <source>
        <strain evidence="3 4">Zn</strain>
    </source>
</reference>
<evidence type="ECO:0000256" key="2">
    <source>
        <dbReference type="SAM" id="Phobius"/>
    </source>
</evidence>
<feature type="compositionally biased region" description="Low complexity" evidence="1">
    <location>
        <begin position="323"/>
        <end position="340"/>
    </location>
</feature>
<organism evidence="3 4">
    <name type="scientific">Oidiodendron maius (strain Zn)</name>
    <dbReference type="NCBI Taxonomy" id="913774"/>
    <lineage>
        <taxon>Eukaryota</taxon>
        <taxon>Fungi</taxon>
        <taxon>Dikarya</taxon>
        <taxon>Ascomycota</taxon>
        <taxon>Pezizomycotina</taxon>
        <taxon>Leotiomycetes</taxon>
        <taxon>Leotiomycetes incertae sedis</taxon>
        <taxon>Myxotrichaceae</taxon>
        <taxon>Oidiodendron</taxon>
    </lineage>
</organism>
<dbReference type="AlphaFoldDB" id="A0A0C3GTN6"/>
<evidence type="ECO:0000313" key="3">
    <source>
        <dbReference type="EMBL" id="KIM94644.1"/>
    </source>
</evidence>
<dbReference type="EMBL" id="KN832889">
    <property type="protein sequence ID" value="KIM94644.1"/>
    <property type="molecule type" value="Genomic_DNA"/>
</dbReference>
<proteinExistence type="predicted"/>
<evidence type="ECO:0000313" key="4">
    <source>
        <dbReference type="Proteomes" id="UP000054321"/>
    </source>
</evidence>
<keyword evidence="2" id="KW-0472">Membrane</keyword>
<dbReference type="InParanoid" id="A0A0C3GTN6"/>
<dbReference type="STRING" id="913774.A0A0C3GTN6"/>
<gene>
    <name evidence="3" type="ORF">OIDMADRAFT_60421</name>
</gene>
<keyword evidence="2" id="KW-1133">Transmembrane helix</keyword>
<keyword evidence="2" id="KW-0812">Transmembrane</keyword>
<reference evidence="4" key="2">
    <citation type="submission" date="2015-01" db="EMBL/GenBank/DDBJ databases">
        <title>Evolutionary Origins and Diversification of the Mycorrhizal Mutualists.</title>
        <authorList>
            <consortium name="DOE Joint Genome Institute"/>
            <consortium name="Mycorrhizal Genomics Consortium"/>
            <person name="Kohler A."/>
            <person name="Kuo A."/>
            <person name="Nagy L.G."/>
            <person name="Floudas D."/>
            <person name="Copeland A."/>
            <person name="Barry K.W."/>
            <person name="Cichocki N."/>
            <person name="Veneault-Fourrey C."/>
            <person name="LaButti K."/>
            <person name="Lindquist E.A."/>
            <person name="Lipzen A."/>
            <person name="Lundell T."/>
            <person name="Morin E."/>
            <person name="Murat C."/>
            <person name="Riley R."/>
            <person name="Ohm R."/>
            <person name="Sun H."/>
            <person name="Tunlid A."/>
            <person name="Henrissat B."/>
            <person name="Grigoriev I.V."/>
            <person name="Hibbett D.S."/>
            <person name="Martin F."/>
        </authorList>
    </citation>
    <scope>NUCLEOTIDE SEQUENCE [LARGE SCALE GENOMIC DNA]</scope>
    <source>
        <strain evidence="4">Zn</strain>
    </source>
</reference>
<feature type="region of interest" description="Disordered" evidence="1">
    <location>
        <begin position="314"/>
        <end position="340"/>
    </location>
</feature>